<dbReference type="PANTHER" id="PTHR32125:SF4">
    <property type="entry name" value="2-C-METHYL-D-ERYTHRITOL 4-PHOSPHATE CYTIDYLYLTRANSFERASE, CHLOROPLASTIC"/>
    <property type="match status" value="1"/>
</dbReference>
<proteinExistence type="inferred from homology"/>
<keyword evidence="2 3" id="KW-0548">Nucleotidyltransferase</keyword>
<dbReference type="CDD" id="cd02516">
    <property type="entry name" value="CDP-ME_synthetase"/>
    <property type="match status" value="1"/>
</dbReference>
<dbReference type="Pfam" id="PF01128">
    <property type="entry name" value="IspD"/>
    <property type="match status" value="1"/>
</dbReference>
<dbReference type="NCBIfam" id="TIGR00453">
    <property type="entry name" value="ispD"/>
    <property type="match status" value="1"/>
</dbReference>
<feature type="site" description="Positions MEP for the nucleophilic attack" evidence="3">
    <location>
        <position position="155"/>
    </location>
</feature>
<dbReference type="EMBL" id="JARRAG010000001">
    <property type="protein sequence ID" value="MDG3003757.1"/>
    <property type="molecule type" value="Genomic_DNA"/>
</dbReference>
<dbReference type="EC" id="2.7.7.60" evidence="3"/>
<comment type="caution">
    <text evidence="5">The sequence shown here is derived from an EMBL/GenBank/DDBJ whole genome shotgun (WGS) entry which is preliminary data.</text>
</comment>
<reference evidence="5 6" key="1">
    <citation type="submission" date="2023-03" db="EMBL/GenBank/DDBJ databases">
        <title>Paludisphaera mucosa sp. nov. a novel planctomycete from northern fen.</title>
        <authorList>
            <person name="Ivanova A."/>
        </authorList>
    </citation>
    <scope>NUCLEOTIDE SEQUENCE [LARGE SCALE GENOMIC DNA]</scope>
    <source>
        <strain evidence="5 6">Pla2</strain>
    </source>
</reference>
<dbReference type="Proteomes" id="UP001216907">
    <property type="component" value="Unassembled WGS sequence"/>
</dbReference>
<keyword evidence="1 3" id="KW-0808">Transferase</keyword>
<evidence type="ECO:0000256" key="3">
    <source>
        <dbReference type="HAMAP-Rule" id="MF_00108"/>
    </source>
</evidence>
<evidence type="ECO:0000313" key="5">
    <source>
        <dbReference type="EMBL" id="MDG3003757.1"/>
    </source>
</evidence>
<organism evidence="5 6">
    <name type="scientific">Paludisphaera mucosa</name>
    <dbReference type="NCBI Taxonomy" id="3030827"/>
    <lineage>
        <taxon>Bacteria</taxon>
        <taxon>Pseudomonadati</taxon>
        <taxon>Planctomycetota</taxon>
        <taxon>Planctomycetia</taxon>
        <taxon>Isosphaerales</taxon>
        <taxon>Isosphaeraceae</taxon>
        <taxon>Paludisphaera</taxon>
    </lineage>
</organism>
<dbReference type="SUPFAM" id="SSF53448">
    <property type="entry name" value="Nucleotide-diphospho-sugar transferases"/>
    <property type="match status" value="1"/>
</dbReference>
<protein>
    <recommendedName>
        <fullName evidence="3">2-C-methyl-D-erythritol 4-phosphate cytidylyltransferase</fullName>
        <ecNumber evidence="3">2.7.7.60</ecNumber>
    </recommendedName>
    <alternativeName>
        <fullName evidence="3">4-diphosphocytidyl-2C-methyl-D-erythritol synthase</fullName>
    </alternativeName>
    <alternativeName>
        <fullName evidence="3">MEP cytidylyltransferase</fullName>
        <shortName evidence="3">MCT</shortName>
    </alternativeName>
</protein>
<dbReference type="InterPro" id="IPR050088">
    <property type="entry name" value="IspD/TarI_cytidylyltransf_bact"/>
</dbReference>
<feature type="site" description="Transition state stabilizer" evidence="3">
    <location>
        <position position="16"/>
    </location>
</feature>
<comment type="function">
    <text evidence="3">Catalyzes the formation of 4-diphosphocytidyl-2-C-methyl-D-erythritol from CTP and 2-C-methyl-D-erythritol 4-phosphate (MEP).</text>
</comment>
<gene>
    <name evidence="3 5" type="primary">ispD</name>
    <name evidence="5" type="ORF">PZE19_08245</name>
</gene>
<comment type="similarity">
    <text evidence="3">Belongs to the IspD/TarI cytidylyltransferase family. IspD subfamily.</text>
</comment>
<feature type="site" description="Transition state stabilizer" evidence="3">
    <location>
        <position position="24"/>
    </location>
</feature>
<dbReference type="RefSeq" id="WP_277860106.1">
    <property type="nucleotide sequence ID" value="NZ_JARRAG010000001.1"/>
</dbReference>
<dbReference type="PANTHER" id="PTHR32125">
    <property type="entry name" value="2-C-METHYL-D-ERYTHRITOL 4-PHOSPHATE CYTIDYLYLTRANSFERASE, CHLOROPLASTIC"/>
    <property type="match status" value="1"/>
</dbReference>
<dbReference type="InterPro" id="IPR034683">
    <property type="entry name" value="IspD/TarI"/>
</dbReference>
<dbReference type="GO" id="GO:0050518">
    <property type="term" value="F:2-C-methyl-D-erythritol 4-phosphate cytidylyltransferase activity"/>
    <property type="evidence" value="ECO:0007669"/>
    <property type="project" value="UniProtKB-EC"/>
</dbReference>
<dbReference type="InterPro" id="IPR029044">
    <property type="entry name" value="Nucleotide-diphossugar_trans"/>
</dbReference>
<keyword evidence="6" id="KW-1185">Reference proteome</keyword>
<dbReference type="HAMAP" id="MF_00108">
    <property type="entry name" value="IspD"/>
    <property type="match status" value="1"/>
</dbReference>
<comment type="catalytic activity">
    <reaction evidence="3">
        <text>2-C-methyl-D-erythritol 4-phosphate + CTP + H(+) = 4-CDP-2-C-methyl-D-erythritol + diphosphate</text>
        <dbReference type="Rhea" id="RHEA:13429"/>
        <dbReference type="ChEBI" id="CHEBI:15378"/>
        <dbReference type="ChEBI" id="CHEBI:33019"/>
        <dbReference type="ChEBI" id="CHEBI:37563"/>
        <dbReference type="ChEBI" id="CHEBI:57823"/>
        <dbReference type="ChEBI" id="CHEBI:58262"/>
        <dbReference type="EC" id="2.7.7.60"/>
    </reaction>
</comment>
<feature type="site" description="Positions MEP for the nucleophilic attack" evidence="3">
    <location>
        <position position="211"/>
    </location>
</feature>
<keyword evidence="3" id="KW-0414">Isoprene biosynthesis</keyword>
<sequence length="261" mass="28784">MRRFAVILPAAGRSTRFGDARRKKIYTDLEGRAVWLRSVQPFLNNHDVGQIIVAIAEDDREMFESRYRDNVALLGIDVVVGGAERADTVAAALAHVKDSCDFVAVHDAARPCLTAAQVVAVFALAEERGAAMLAVPVADTIKRVEDGVVVETVSRDGLYLAQTPQVFRRDWLVEAYEKRDRTGKAATDDARLVEALGRPIAIVAGSAFNLKITTQDDLRLARAVLAVQEEESSGFHEHPFPEEQAKWEGQPKMRPSDLFES</sequence>
<dbReference type="InterPro" id="IPR001228">
    <property type="entry name" value="IspD"/>
</dbReference>
<evidence type="ECO:0000313" key="6">
    <source>
        <dbReference type="Proteomes" id="UP001216907"/>
    </source>
</evidence>
<evidence type="ECO:0000256" key="2">
    <source>
        <dbReference type="ARBA" id="ARBA00022695"/>
    </source>
</evidence>
<feature type="compositionally biased region" description="Basic and acidic residues" evidence="4">
    <location>
        <begin position="233"/>
        <end position="261"/>
    </location>
</feature>
<name>A0ABT6F835_9BACT</name>
<accession>A0ABT6F835</accession>
<evidence type="ECO:0000256" key="4">
    <source>
        <dbReference type="SAM" id="MobiDB-lite"/>
    </source>
</evidence>
<comment type="pathway">
    <text evidence="3">Isoprenoid biosynthesis; isopentenyl diphosphate biosynthesis via DXP pathway; isopentenyl diphosphate from 1-deoxy-D-xylulose 5-phosphate: step 2/6.</text>
</comment>
<dbReference type="Gene3D" id="3.90.550.10">
    <property type="entry name" value="Spore Coat Polysaccharide Biosynthesis Protein SpsA, Chain A"/>
    <property type="match status" value="1"/>
</dbReference>
<feature type="region of interest" description="Disordered" evidence="4">
    <location>
        <begin position="230"/>
        <end position="261"/>
    </location>
</feature>
<evidence type="ECO:0000256" key="1">
    <source>
        <dbReference type="ARBA" id="ARBA00022679"/>
    </source>
</evidence>